<evidence type="ECO:0000313" key="3">
    <source>
        <dbReference type="Proteomes" id="UP001501153"/>
    </source>
</evidence>
<feature type="signal peptide" evidence="1">
    <location>
        <begin position="1"/>
        <end position="27"/>
    </location>
</feature>
<reference evidence="3" key="1">
    <citation type="journal article" date="2019" name="Int. J. Syst. Evol. Microbiol.">
        <title>The Global Catalogue of Microorganisms (GCM) 10K type strain sequencing project: providing services to taxonomists for standard genome sequencing and annotation.</title>
        <authorList>
            <consortium name="The Broad Institute Genomics Platform"/>
            <consortium name="The Broad Institute Genome Sequencing Center for Infectious Disease"/>
            <person name="Wu L."/>
            <person name="Ma J."/>
        </authorList>
    </citation>
    <scope>NUCLEOTIDE SEQUENCE [LARGE SCALE GENOMIC DNA]</scope>
    <source>
        <strain evidence="3">JCM 17923</strain>
    </source>
</reference>
<feature type="chain" id="PRO_5047319601" description="DUF5683 domain-containing protein" evidence="1">
    <location>
        <begin position="28"/>
        <end position="199"/>
    </location>
</feature>
<dbReference type="Proteomes" id="UP001501153">
    <property type="component" value="Unassembled WGS sequence"/>
</dbReference>
<keyword evidence="1" id="KW-0732">Signal</keyword>
<dbReference type="RefSeq" id="WP_345235961.1">
    <property type="nucleotide sequence ID" value="NZ_BAABGZ010000020.1"/>
</dbReference>
<gene>
    <name evidence="2" type="ORF">GCM10023185_20730</name>
</gene>
<dbReference type="EMBL" id="BAABGZ010000020">
    <property type="protein sequence ID" value="GAA4356692.1"/>
    <property type="molecule type" value="Genomic_DNA"/>
</dbReference>
<proteinExistence type="predicted"/>
<keyword evidence="3" id="KW-1185">Reference proteome</keyword>
<evidence type="ECO:0008006" key="4">
    <source>
        <dbReference type="Google" id="ProtNLM"/>
    </source>
</evidence>
<evidence type="ECO:0000256" key="1">
    <source>
        <dbReference type="SAM" id="SignalP"/>
    </source>
</evidence>
<name>A0ABP8IE91_9BACT</name>
<sequence>MSYYFQPLTRKAAALLFFLSLGGSAAAQQAPATIRLSAEDAQRGHNGHQHNFYFLPPGVTGDNYQNAGFFGQKLRPYLAGNQDALNHLGDYKRQKTLFLANRILAVGAVAVYGQQVFAAGKFPQYFGDAQKVAAGVFAASLISTVFINRSTNEHLQRAVQSYNAGKGQGALWHRLQPSAVGFGSTATGQPLLALRWNLR</sequence>
<accession>A0ABP8IE91</accession>
<evidence type="ECO:0000313" key="2">
    <source>
        <dbReference type="EMBL" id="GAA4356692.1"/>
    </source>
</evidence>
<comment type="caution">
    <text evidence="2">The sequence shown here is derived from an EMBL/GenBank/DDBJ whole genome shotgun (WGS) entry which is preliminary data.</text>
</comment>
<protein>
    <recommendedName>
        <fullName evidence="4">DUF5683 domain-containing protein</fullName>
    </recommendedName>
</protein>
<organism evidence="2 3">
    <name type="scientific">Hymenobacter saemangeumensis</name>
    <dbReference type="NCBI Taxonomy" id="1084522"/>
    <lineage>
        <taxon>Bacteria</taxon>
        <taxon>Pseudomonadati</taxon>
        <taxon>Bacteroidota</taxon>
        <taxon>Cytophagia</taxon>
        <taxon>Cytophagales</taxon>
        <taxon>Hymenobacteraceae</taxon>
        <taxon>Hymenobacter</taxon>
    </lineage>
</organism>